<accession>A0ABR2GUL5</accession>
<keyword evidence="1 2" id="KW-0175">Coiled coil</keyword>
<dbReference type="PANTHER" id="PTHR18870:SF9">
    <property type="entry name" value="PROTEIN TAG-278-RELATED"/>
    <property type="match status" value="1"/>
</dbReference>
<keyword evidence="5" id="KW-1185">Reference proteome</keyword>
<evidence type="ECO:0000256" key="1">
    <source>
        <dbReference type="ARBA" id="ARBA00023054"/>
    </source>
</evidence>
<proteinExistence type="predicted"/>
<protein>
    <submittedName>
        <fullName evidence="4">Uncharacterized protein</fullName>
    </submittedName>
</protein>
<feature type="coiled-coil region" evidence="2">
    <location>
        <begin position="566"/>
        <end position="626"/>
    </location>
</feature>
<dbReference type="EMBL" id="JAPFFF010000063">
    <property type="protein sequence ID" value="KAK8836885.1"/>
    <property type="molecule type" value="Genomic_DNA"/>
</dbReference>
<dbReference type="Proteomes" id="UP001470230">
    <property type="component" value="Unassembled WGS sequence"/>
</dbReference>
<evidence type="ECO:0000256" key="2">
    <source>
        <dbReference type="SAM" id="Coils"/>
    </source>
</evidence>
<evidence type="ECO:0000256" key="3">
    <source>
        <dbReference type="SAM" id="MobiDB-lite"/>
    </source>
</evidence>
<evidence type="ECO:0000313" key="5">
    <source>
        <dbReference type="Proteomes" id="UP001470230"/>
    </source>
</evidence>
<feature type="compositionally biased region" description="Polar residues" evidence="3">
    <location>
        <begin position="391"/>
        <end position="408"/>
    </location>
</feature>
<evidence type="ECO:0000313" key="4">
    <source>
        <dbReference type="EMBL" id="KAK8836885.1"/>
    </source>
</evidence>
<feature type="region of interest" description="Disordered" evidence="3">
    <location>
        <begin position="390"/>
        <end position="422"/>
    </location>
</feature>
<feature type="coiled-coil region" evidence="2">
    <location>
        <begin position="265"/>
        <end position="310"/>
    </location>
</feature>
<comment type="caution">
    <text evidence="4">The sequence shown here is derived from an EMBL/GenBank/DDBJ whole genome shotgun (WGS) entry which is preliminary data.</text>
</comment>
<organism evidence="4 5">
    <name type="scientific">Tritrichomonas musculus</name>
    <dbReference type="NCBI Taxonomy" id="1915356"/>
    <lineage>
        <taxon>Eukaryota</taxon>
        <taxon>Metamonada</taxon>
        <taxon>Parabasalia</taxon>
        <taxon>Tritrichomonadida</taxon>
        <taxon>Tritrichomonadidae</taxon>
        <taxon>Tritrichomonas</taxon>
    </lineage>
</organism>
<dbReference type="PANTHER" id="PTHR18870">
    <property type="entry name" value="PROTEIN TAG-278-RELATED"/>
    <property type="match status" value="1"/>
</dbReference>
<feature type="coiled-coil region" evidence="2">
    <location>
        <begin position="681"/>
        <end position="755"/>
    </location>
</feature>
<sequence>MLLTEGNPEAIHFNVNKKLAQLNKVIALFQSSEEDRDFRKQYLLKKYDPKFLDIMKKYSVKMDYISQKMKVIDEDTNSKYHNIYHSKYEALKKELKETVSQIHNNHNYQIDKHDKLISMALTTLSKIDYNLNKKFSPTIIEEKSIQSIEYIKQFQLDSEQQLKNDITEIHNKLSSQLKEHNESFKNRISELQTQHQHKIEKLNALYLNKSQQADKNKKDFLNQKREITQKVRKRYLTKGKTLVNQFLKDFNSMISSEKEKIFSLIKEINDDYSNSQKQISQHKHDIKKEINEMQKTSKSLSKKIDEKKIELKKPEDELANTLSNLTKSNKKEFDDKTNQFNINNQNLQNSLDNTKNQIKTEFEKTKEKLNEIANSKSSKYKEKENAYNDLLKSNSNKENQLKSDLSQNKKSHSSEIEDRKNKFIQEITETRQNHFGKLKEKQNEINQIKEKTEKQKKIFMDNINELRKQQVDFIKLSSKQKQDNINEFKQEIEDTSKLNDEELEKIKNEEEKKLNDIQKLNNENIEKHKKLLIEKKNQFISDIQNQSKQNLLNFEQDEKNRNQKVIDDFNNINQEKENNLNDELNSISTATSSEDQLKFKNLTEEFELLQKEKSDLIQKNSESKENLIDSHKKLTEDENKRHFSVLSNLSKSNNGRNTRQKVLNSLKKQIEQTIETRQIQGAKLKEDKEKMKERYELLQSTFISQKAEIIENYKNEEERLRREIEEAKQNMVILIDDKKKEMENLILEKKREIDNLSLYYLNEKDDLYHKNSKLLITFNEELRRLKDIYGRKSNDLNSKLSEESKNVLNNRSVLSSDYYERQKLIKLKIKDIKDNIKREKYILDDKAKRDLSQNLDKTAQYEKSVKFNLQKIKEDNEGLNGFLDEKIEVLRSRLNELKRKYIERKPREEEAKQIEILSLRLSKITNALNFASGDLKRCRSFTIDREKKVNPLFERPVIRTIPSTPR</sequence>
<feature type="compositionally biased region" description="Basic and acidic residues" evidence="3">
    <location>
        <begin position="412"/>
        <end position="422"/>
    </location>
</feature>
<name>A0ABR2GUL5_9EUKA</name>
<feature type="coiled-coil region" evidence="2">
    <location>
        <begin position="424"/>
        <end position="527"/>
    </location>
</feature>
<reference evidence="4 5" key="1">
    <citation type="submission" date="2024-04" db="EMBL/GenBank/DDBJ databases">
        <title>Tritrichomonas musculus Genome.</title>
        <authorList>
            <person name="Alves-Ferreira E."/>
            <person name="Grigg M."/>
            <person name="Lorenzi H."/>
            <person name="Galac M."/>
        </authorList>
    </citation>
    <scope>NUCLEOTIDE SEQUENCE [LARGE SCALE GENOMIC DNA]</scope>
    <source>
        <strain evidence="4 5">EAF2021</strain>
    </source>
</reference>
<gene>
    <name evidence="4" type="ORF">M9Y10_037411</name>
</gene>